<dbReference type="GeneID" id="95575648"/>
<keyword evidence="5 8" id="KW-0472">Membrane</keyword>
<feature type="transmembrane region" description="Helical" evidence="8">
    <location>
        <begin position="345"/>
        <end position="372"/>
    </location>
</feature>
<evidence type="ECO:0000256" key="4">
    <source>
        <dbReference type="ARBA" id="ARBA00022989"/>
    </source>
</evidence>
<evidence type="ECO:0000256" key="8">
    <source>
        <dbReference type="SAM" id="Phobius"/>
    </source>
</evidence>
<accession>A0ABY5PYJ9</accession>
<sequence>MFRSRRTREPSADVEAGSDAEGTAPAAPRTSAADLLVQAFLALFGRRFRTLLTMVGISVGLAAALATLGITASAAGAVSDQFDALKATRVTVKYPSEPVAGVRPRPDGGDAQRVRGLNGVRTAGLVSKAGEQPVVSRLASGGSNDLPEGTVLAAQPDALLAMSAELTQGRWFDTGHDARRERVALIDTAAASRLTVDGGAGNSVIHVNGVAFSVLGVFRAPTGDTDLTGSVVVPYWAALQDPAGLGFAPAEMIIRTDLGAADQIGAEAPFALAPGAPDKLVALVPPDPRSLRQGVESQTRALFLGLAAVSLGVGALGVSNTAYVSVLERRSEIGLRRALGASRRAVAGQFCIESGLVGLAGGVVGTVLGIQITAVTCLAKNWLVVLDPALTTAGPLVGLVVGLAAGLYPALAAARILPAETLRAGV</sequence>
<evidence type="ECO:0000256" key="6">
    <source>
        <dbReference type="ARBA" id="ARBA00038076"/>
    </source>
</evidence>
<dbReference type="InterPro" id="IPR025857">
    <property type="entry name" value="MacB_PCD"/>
</dbReference>
<name>A0ABY5PYJ9_9ACTN</name>
<dbReference type="InterPro" id="IPR003838">
    <property type="entry name" value="ABC3_permease_C"/>
</dbReference>
<evidence type="ECO:0000256" key="3">
    <source>
        <dbReference type="ARBA" id="ARBA00022692"/>
    </source>
</evidence>
<dbReference type="PANTHER" id="PTHR30572:SF15">
    <property type="entry name" value="ABC TRANSPORTER PERMEASE"/>
    <property type="match status" value="1"/>
</dbReference>
<dbReference type="RefSeq" id="WP_183067049.1">
    <property type="nucleotide sequence ID" value="NZ_CP102514.1"/>
</dbReference>
<evidence type="ECO:0000256" key="1">
    <source>
        <dbReference type="ARBA" id="ARBA00004651"/>
    </source>
</evidence>
<organism evidence="11 12">
    <name type="scientific">Streptomyces yangpuensis</name>
    <dbReference type="NCBI Taxonomy" id="1648182"/>
    <lineage>
        <taxon>Bacteria</taxon>
        <taxon>Bacillati</taxon>
        <taxon>Actinomycetota</taxon>
        <taxon>Actinomycetes</taxon>
        <taxon>Kitasatosporales</taxon>
        <taxon>Streptomycetaceae</taxon>
        <taxon>Streptomyces</taxon>
    </lineage>
</organism>
<keyword evidence="2" id="KW-1003">Cell membrane</keyword>
<feature type="domain" description="MacB-like periplasmic core" evidence="10">
    <location>
        <begin position="50"/>
        <end position="241"/>
    </location>
</feature>
<dbReference type="Pfam" id="PF02687">
    <property type="entry name" value="FtsX"/>
    <property type="match status" value="1"/>
</dbReference>
<feature type="domain" description="ABC3 transporter permease C-terminal" evidence="9">
    <location>
        <begin position="306"/>
        <end position="416"/>
    </location>
</feature>
<dbReference type="Pfam" id="PF12704">
    <property type="entry name" value="MacB_PCD"/>
    <property type="match status" value="1"/>
</dbReference>
<comment type="similarity">
    <text evidence="6">Belongs to the ABC-4 integral membrane protein family.</text>
</comment>
<evidence type="ECO:0000256" key="5">
    <source>
        <dbReference type="ARBA" id="ARBA00023136"/>
    </source>
</evidence>
<evidence type="ECO:0000256" key="2">
    <source>
        <dbReference type="ARBA" id="ARBA00022475"/>
    </source>
</evidence>
<dbReference type="PANTHER" id="PTHR30572">
    <property type="entry name" value="MEMBRANE COMPONENT OF TRANSPORTER-RELATED"/>
    <property type="match status" value="1"/>
</dbReference>
<evidence type="ECO:0000313" key="11">
    <source>
        <dbReference type="EMBL" id="UUY49169.1"/>
    </source>
</evidence>
<evidence type="ECO:0000313" key="12">
    <source>
        <dbReference type="Proteomes" id="UP001057738"/>
    </source>
</evidence>
<dbReference type="InterPro" id="IPR050250">
    <property type="entry name" value="Macrolide_Exporter_MacB"/>
</dbReference>
<dbReference type="Proteomes" id="UP001057738">
    <property type="component" value="Chromosome"/>
</dbReference>
<feature type="transmembrane region" description="Helical" evidence="8">
    <location>
        <begin position="301"/>
        <end position="324"/>
    </location>
</feature>
<gene>
    <name evidence="11" type="ORF">NRK68_19335</name>
</gene>
<proteinExistence type="inferred from homology"/>
<protein>
    <submittedName>
        <fullName evidence="11">ABC transporter permease</fullName>
    </submittedName>
</protein>
<reference evidence="11" key="1">
    <citation type="submission" date="2022-08" db="EMBL/GenBank/DDBJ databases">
        <authorList>
            <person name="Tian L."/>
        </authorList>
    </citation>
    <scope>NUCLEOTIDE SEQUENCE</scope>
    <source>
        <strain evidence="11">CM253</strain>
    </source>
</reference>
<feature type="region of interest" description="Disordered" evidence="7">
    <location>
        <begin position="1"/>
        <end position="28"/>
    </location>
</feature>
<evidence type="ECO:0000259" key="9">
    <source>
        <dbReference type="Pfam" id="PF02687"/>
    </source>
</evidence>
<comment type="subcellular location">
    <subcellularLocation>
        <location evidence="1">Cell membrane</location>
        <topology evidence="1">Multi-pass membrane protein</topology>
    </subcellularLocation>
</comment>
<keyword evidence="12" id="KW-1185">Reference proteome</keyword>
<evidence type="ECO:0000259" key="10">
    <source>
        <dbReference type="Pfam" id="PF12704"/>
    </source>
</evidence>
<dbReference type="EMBL" id="CP102514">
    <property type="protein sequence ID" value="UUY49169.1"/>
    <property type="molecule type" value="Genomic_DNA"/>
</dbReference>
<evidence type="ECO:0000256" key="7">
    <source>
        <dbReference type="SAM" id="MobiDB-lite"/>
    </source>
</evidence>
<feature type="transmembrane region" description="Helical" evidence="8">
    <location>
        <begin position="51"/>
        <end position="72"/>
    </location>
</feature>
<keyword evidence="3 8" id="KW-0812">Transmembrane</keyword>
<feature type="transmembrane region" description="Helical" evidence="8">
    <location>
        <begin position="392"/>
        <end position="414"/>
    </location>
</feature>
<keyword evidence="4 8" id="KW-1133">Transmembrane helix</keyword>